<feature type="compositionally biased region" description="Acidic residues" evidence="1">
    <location>
        <begin position="286"/>
        <end position="304"/>
    </location>
</feature>
<evidence type="ECO:0000313" key="2">
    <source>
        <dbReference type="EMBL" id="KAK2947657.1"/>
    </source>
</evidence>
<evidence type="ECO:0000313" key="3">
    <source>
        <dbReference type="Proteomes" id="UP001281761"/>
    </source>
</evidence>
<sequence length="1039" mass="115621">MYISDSLVCVLDLLHRYYPVSPYPRKLFADFFQHDCFVPRTLVTAFGHHLTDIQNFDSHSSLSRSPSVLLPIFSTLFSELSNAQASSVTSSDPLVQTTIKLLQSFSSFQAACLSHSDTIVQVNHVTTIAVEIPSVGKDMIFSERRLVQRIRHKTEDPSFQQSATFYETFFVFLRKQCSTERPLVDTLPSVQFSALLGLGEIATQLIRGLYNPSSYIQSAMIAMEFLSYCCSSVRFDKNGNVLAIAASLFSVNQILESLLKHRLYQHVHQHDIVDSQPTSATHEENLGENEDAGEGMLKDEDETNQSEKKPNTQNDPKGKPDVFRQAFTLSSVAVCLTSMIESCLLPLLHSFSDSSTKGNPTGMDDLVDTLTNTFIYLIDIDASLIMRHLEDIWKLFLSLLFPQGQHCDFSRGILRCLTMVLRAMISSAVKRNDLEQIISVLLNTRFLNTNLLETAVSLSTESSDSASPLYLILTSFEQSLNTLPVTQFESLVELSTNILDSTHDQILDALEANSSTFIPICHRFVFVTNGLIALLRSLTLNASILTTQLLTSIQSSLKGFSEQLRTKKTKKGKDKNLLTLLTLLLDKQDKEQKNRPVHHYYLSLVTTVLDLSSFLDVTLNRLKSVHSLTPLSTSTSTPTLSLSEACFTLYSQILLTNHKLLEHPGLLLSVTQSAYLALSAHSSSHVSLLCNLPKHDEESQTYIDIYPHLLHQITHTKSNQNNVQGLSLSILLRLLDHLVSISQETTLHLVHETITALISCRFSSDEGIAICPVHFSTIPPPQYIRSDECTVHYSVTSGHAQLSMRVDAPLSHTSFNISSSLADYQIAFPQLRLLSPIDCLPSLSEVATDYLSSSDALELPNYSESLLSALNALFSHKQHIHFILEFLLSLSSDIFVSLSTLITDQTKSFLTSLVSLLASSKTKTDILFPATRVYIRFLNTIRALPSARQTSSKNGDAKKVGELFGVIHDSTLRLKIIQTVIDKLPPSLFSQLIINLYCTVPFYTSSTHSLLKSLKEELKSVQDVKGLSHTNQLIVASSS</sequence>
<gene>
    <name evidence="2" type="ORF">BLNAU_17409</name>
</gene>
<name>A0ABQ9X8U9_9EUKA</name>
<feature type="region of interest" description="Disordered" evidence="1">
    <location>
        <begin position="274"/>
        <end position="320"/>
    </location>
</feature>
<organism evidence="2 3">
    <name type="scientific">Blattamonas nauphoetae</name>
    <dbReference type="NCBI Taxonomy" id="2049346"/>
    <lineage>
        <taxon>Eukaryota</taxon>
        <taxon>Metamonada</taxon>
        <taxon>Preaxostyla</taxon>
        <taxon>Oxymonadida</taxon>
        <taxon>Blattamonas</taxon>
    </lineage>
</organism>
<evidence type="ECO:0000256" key="1">
    <source>
        <dbReference type="SAM" id="MobiDB-lite"/>
    </source>
</evidence>
<protein>
    <submittedName>
        <fullName evidence="2">Uncharacterized protein</fullName>
    </submittedName>
</protein>
<reference evidence="2 3" key="1">
    <citation type="journal article" date="2022" name="bioRxiv">
        <title>Genomics of Preaxostyla Flagellates Illuminates Evolutionary Transitions and the Path Towards Mitochondrial Loss.</title>
        <authorList>
            <person name="Novak L.V.F."/>
            <person name="Treitli S.C."/>
            <person name="Pyrih J."/>
            <person name="Halakuc P."/>
            <person name="Pipaliya S.V."/>
            <person name="Vacek V."/>
            <person name="Brzon O."/>
            <person name="Soukal P."/>
            <person name="Eme L."/>
            <person name="Dacks J.B."/>
            <person name="Karnkowska A."/>
            <person name="Elias M."/>
            <person name="Hampl V."/>
        </authorList>
    </citation>
    <scope>NUCLEOTIDE SEQUENCE [LARGE SCALE GENOMIC DNA]</scope>
    <source>
        <strain evidence="2">NAU3</strain>
        <tissue evidence="2">Gut</tissue>
    </source>
</reference>
<comment type="caution">
    <text evidence="2">The sequence shown here is derived from an EMBL/GenBank/DDBJ whole genome shotgun (WGS) entry which is preliminary data.</text>
</comment>
<proteinExistence type="predicted"/>
<keyword evidence="3" id="KW-1185">Reference proteome</keyword>
<accession>A0ABQ9X8U9</accession>
<feature type="compositionally biased region" description="Basic and acidic residues" evidence="1">
    <location>
        <begin position="305"/>
        <end position="320"/>
    </location>
</feature>
<dbReference type="Proteomes" id="UP001281761">
    <property type="component" value="Unassembled WGS sequence"/>
</dbReference>
<dbReference type="EMBL" id="JARBJD010000194">
    <property type="protein sequence ID" value="KAK2947657.1"/>
    <property type="molecule type" value="Genomic_DNA"/>
</dbReference>